<dbReference type="NCBIfam" id="TIGR01076">
    <property type="entry name" value="sortase_fam"/>
    <property type="match status" value="1"/>
</dbReference>
<dbReference type="HOGENOM" id="CLU_045680_4_2_9"/>
<evidence type="ECO:0000313" key="6">
    <source>
        <dbReference type="Proteomes" id="UP000004525"/>
    </source>
</evidence>
<evidence type="ECO:0000256" key="1">
    <source>
        <dbReference type="ARBA" id="ARBA00022670"/>
    </source>
</evidence>
<dbReference type="SUPFAM" id="SSF63817">
    <property type="entry name" value="Sortase"/>
    <property type="match status" value="1"/>
</dbReference>
<dbReference type="GO" id="GO:0008234">
    <property type="term" value="F:cysteine-type peptidase activity"/>
    <property type="evidence" value="ECO:0007669"/>
    <property type="project" value="UniProtKB-KW"/>
</dbReference>
<reference evidence="5" key="1">
    <citation type="submission" date="2009-01" db="EMBL/GenBank/DDBJ databases">
        <authorList>
            <person name="Qin X."/>
            <person name="Bachman B."/>
            <person name="Battles P."/>
            <person name="Bell A."/>
            <person name="Bess C."/>
            <person name="Bickham C."/>
            <person name="Chaboub L."/>
            <person name="Chen D."/>
            <person name="Coyle M."/>
            <person name="Deiros D.R."/>
            <person name="Dinh H."/>
            <person name="Forbes L."/>
            <person name="Fowler G."/>
            <person name="Francisco L."/>
            <person name="Fu Q."/>
            <person name="Gubbala S."/>
            <person name="Hale W."/>
            <person name="Han Y."/>
            <person name="Hemphill L."/>
            <person name="Highlander S.K."/>
            <person name="Hirani K."/>
            <person name="Hogues M."/>
            <person name="Jackson L."/>
            <person name="Jakkamsetti A."/>
            <person name="Javaid M."/>
            <person name="Jiang H."/>
            <person name="Korchina V."/>
            <person name="Kovar C."/>
            <person name="Lara F."/>
            <person name="Lee S."/>
            <person name="Mata R."/>
            <person name="Mathew T."/>
            <person name="Moen C."/>
            <person name="Morales K."/>
            <person name="Munidasa M."/>
            <person name="Nazareth L."/>
            <person name="Ngo R."/>
            <person name="Nguyen L."/>
            <person name="Okwuonu G."/>
            <person name="Ongeri F."/>
            <person name="Patil S."/>
            <person name="Petrosino J."/>
            <person name="Pham C."/>
            <person name="Pham P."/>
            <person name="Pu L.-L."/>
            <person name="Puazo M."/>
            <person name="Raj R."/>
            <person name="Reid J."/>
            <person name="Rouhana J."/>
            <person name="Saada N."/>
            <person name="Shang Y."/>
            <person name="Simmons D."/>
            <person name="Thornton R."/>
            <person name="Warren J."/>
            <person name="Weissenberger G."/>
            <person name="Zhang J."/>
            <person name="Zhang L."/>
            <person name="Zhou C."/>
            <person name="Zhu D."/>
            <person name="Muzny D."/>
            <person name="Worley K."/>
            <person name="Gibbs R."/>
        </authorList>
    </citation>
    <scope>NUCLEOTIDE SEQUENCE [LARGE SCALE GENOMIC DNA]</scope>
    <source>
        <strain evidence="5">LMS2-1</strain>
    </source>
</reference>
<dbReference type="Pfam" id="PF04203">
    <property type="entry name" value="Sortase"/>
    <property type="match status" value="1"/>
</dbReference>
<keyword evidence="2" id="KW-0378">Hydrolase</keyword>
<dbReference type="InterPro" id="IPR023365">
    <property type="entry name" value="Sortase_dom-sf"/>
</dbReference>
<evidence type="ECO:0000313" key="5">
    <source>
        <dbReference type="EMBL" id="EEN79517.1"/>
    </source>
</evidence>
<dbReference type="Gene3D" id="2.40.260.10">
    <property type="entry name" value="Sortase"/>
    <property type="match status" value="1"/>
</dbReference>
<name>C2JZG9_LACRM</name>
<keyword evidence="1" id="KW-0645">Protease</keyword>
<sequence length="241" mass="26777">MLFARRITMTKSGKQQSPRKHRWLWRTIFALGVLLGLALVFNEPIKLFVVDHLSQWTMGQIDRNTVDKNEKRSATFDFKGVKALDINTVGNAALTRNLHPIGKIAITSVHLKLPILKGLSNDNLSAGAGTMKADQKMGEGNYALAGHYMTNQGILFSPLKNVQTGDTVAITNMKKVYTYKVTTKQIVNETQVQWIDDVAGKKLITLVTCASPTEGEVDRIIVQGELQSVKKANQKNLKIFL</sequence>
<accession>C2JZG9</accession>
<comment type="caution">
    <text evidence="5">The sequence shown here is derived from an EMBL/GenBank/DDBJ whole genome shotgun (WGS) entry which is preliminary data.</text>
</comment>
<dbReference type="InterPro" id="IPR042007">
    <property type="entry name" value="Sortase_A"/>
</dbReference>
<evidence type="ECO:0000256" key="2">
    <source>
        <dbReference type="ARBA" id="ARBA00022801"/>
    </source>
</evidence>
<feature type="active site" description="Acyl-thioester intermediate" evidence="4">
    <location>
        <position position="209"/>
    </location>
</feature>
<proteinExistence type="predicted"/>
<gene>
    <name evidence="5" type="ORF">HMPREF0539_2304</name>
</gene>
<dbReference type="InterPro" id="IPR005754">
    <property type="entry name" value="Sortase"/>
</dbReference>
<evidence type="ECO:0000256" key="4">
    <source>
        <dbReference type="PIRSR" id="PIRSR605754-1"/>
    </source>
</evidence>
<keyword evidence="6" id="KW-1185">Reference proteome</keyword>
<dbReference type="AlphaFoldDB" id="C2JZG9"/>
<organism evidence="5 6">
    <name type="scientific">Lacticaseibacillus rhamnosus (strain LMS2-1)</name>
    <dbReference type="NCBI Taxonomy" id="525361"/>
    <lineage>
        <taxon>Bacteria</taxon>
        <taxon>Bacillati</taxon>
        <taxon>Bacillota</taxon>
        <taxon>Bacilli</taxon>
        <taxon>Lactobacillales</taxon>
        <taxon>Lactobacillaceae</taxon>
        <taxon>Lacticaseibacillus</taxon>
    </lineage>
</organism>
<evidence type="ECO:0000256" key="3">
    <source>
        <dbReference type="ARBA" id="ARBA00022807"/>
    </source>
</evidence>
<dbReference type="CDD" id="cd06165">
    <property type="entry name" value="Sortase_A"/>
    <property type="match status" value="1"/>
</dbReference>
<dbReference type="GO" id="GO:0006508">
    <property type="term" value="P:proteolysis"/>
    <property type="evidence" value="ECO:0007669"/>
    <property type="project" value="UniProtKB-KW"/>
</dbReference>
<dbReference type="Proteomes" id="UP000004525">
    <property type="component" value="Unassembled WGS sequence"/>
</dbReference>
<keyword evidence="3" id="KW-0788">Thiol protease</keyword>
<dbReference type="EMBL" id="ACIZ01000098">
    <property type="protein sequence ID" value="EEN79517.1"/>
    <property type="molecule type" value="Genomic_DNA"/>
</dbReference>
<protein>
    <submittedName>
        <fullName evidence="5">Sortase family protein</fullName>
    </submittedName>
</protein>
<feature type="active site" description="Proton donor/acceptor" evidence="4">
    <location>
        <position position="147"/>
    </location>
</feature>